<feature type="domain" description="HTH marR-type" evidence="1">
    <location>
        <begin position="22"/>
        <end position="151"/>
    </location>
</feature>
<dbReference type="PANTHER" id="PTHR33164:SF43">
    <property type="entry name" value="HTH-TYPE TRANSCRIPTIONAL REPRESSOR YETL"/>
    <property type="match status" value="1"/>
</dbReference>
<comment type="caution">
    <text evidence="2">The sequence shown here is derived from an EMBL/GenBank/DDBJ whole genome shotgun (WGS) entry which is preliminary data.</text>
</comment>
<dbReference type="Pfam" id="PF12802">
    <property type="entry name" value="MarR_2"/>
    <property type="match status" value="1"/>
</dbReference>
<dbReference type="InterPro" id="IPR039422">
    <property type="entry name" value="MarR/SlyA-like"/>
</dbReference>
<protein>
    <submittedName>
        <fullName evidence="2">MarR family winged helix-turn-helix transcriptional regulator</fullName>
    </submittedName>
</protein>
<evidence type="ECO:0000313" key="2">
    <source>
        <dbReference type="EMBL" id="MFC4105609.1"/>
    </source>
</evidence>
<dbReference type="Gene3D" id="1.10.10.10">
    <property type="entry name" value="Winged helix-like DNA-binding domain superfamily/Winged helix DNA-binding domain"/>
    <property type="match status" value="1"/>
</dbReference>
<sequence>MGREPPSPAADLDLPPRLLGITTFLLSTVGRRARRRLGERLTGHGIRLWHVAVLSALADFGPANQRDLGRRLGIDPSDLVGVLDDLESAGRLSRRRDPADRRRYVVSVTPVGRAALDAATREADAVHDEVLAPLTPAERRQLHALLLRVLTRG</sequence>
<dbReference type="PANTHER" id="PTHR33164">
    <property type="entry name" value="TRANSCRIPTIONAL REGULATOR, MARR FAMILY"/>
    <property type="match status" value="1"/>
</dbReference>
<dbReference type="PROSITE" id="PS50995">
    <property type="entry name" value="HTH_MARR_2"/>
    <property type="match status" value="1"/>
</dbReference>
<dbReference type="InterPro" id="IPR036390">
    <property type="entry name" value="WH_DNA-bd_sf"/>
</dbReference>
<proteinExistence type="predicted"/>
<keyword evidence="3" id="KW-1185">Reference proteome</keyword>
<dbReference type="InterPro" id="IPR000835">
    <property type="entry name" value="HTH_MarR-typ"/>
</dbReference>
<gene>
    <name evidence="2" type="ORF">ACFOX0_06615</name>
</gene>
<evidence type="ECO:0000313" key="3">
    <source>
        <dbReference type="Proteomes" id="UP001595868"/>
    </source>
</evidence>
<name>A0ABV8KHT5_9ACTN</name>
<evidence type="ECO:0000259" key="1">
    <source>
        <dbReference type="PROSITE" id="PS50995"/>
    </source>
</evidence>
<reference evidence="3" key="1">
    <citation type="journal article" date="2019" name="Int. J. Syst. Evol. Microbiol.">
        <title>The Global Catalogue of Microorganisms (GCM) 10K type strain sequencing project: providing services to taxonomists for standard genome sequencing and annotation.</title>
        <authorList>
            <consortium name="The Broad Institute Genomics Platform"/>
            <consortium name="The Broad Institute Genome Sequencing Center for Infectious Disease"/>
            <person name="Wu L."/>
            <person name="Ma J."/>
        </authorList>
    </citation>
    <scope>NUCLEOTIDE SEQUENCE [LARGE SCALE GENOMIC DNA]</scope>
    <source>
        <strain evidence="3">2902at01</strain>
    </source>
</reference>
<dbReference type="RefSeq" id="WP_377542768.1">
    <property type="nucleotide sequence ID" value="NZ_JBHSBN010000003.1"/>
</dbReference>
<accession>A0ABV8KHT5</accession>
<dbReference type="PRINTS" id="PR00598">
    <property type="entry name" value="HTHMARR"/>
</dbReference>
<organism evidence="2 3">
    <name type="scientific">Micromonospora zhanjiangensis</name>
    <dbReference type="NCBI Taxonomy" id="1522057"/>
    <lineage>
        <taxon>Bacteria</taxon>
        <taxon>Bacillati</taxon>
        <taxon>Actinomycetota</taxon>
        <taxon>Actinomycetes</taxon>
        <taxon>Micromonosporales</taxon>
        <taxon>Micromonosporaceae</taxon>
        <taxon>Micromonospora</taxon>
    </lineage>
</organism>
<dbReference type="SUPFAM" id="SSF46785">
    <property type="entry name" value="Winged helix' DNA-binding domain"/>
    <property type="match status" value="1"/>
</dbReference>
<dbReference type="InterPro" id="IPR036388">
    <property type="entry name" value="WH-like_DNA-bd_sf"/>
</dbReference>
<dbReference type="SMART" id="SM00347">
    <property type="entry name" value="HTH_MARR"/>
    <property type="match status" value="1"/>
</dbReference>
<dbReference type="Proteomes" id="UP001595868">
    <property type="component" value="Unassembled WGS sequence"/>
</dbReference>
<dbReference type="EMBL" id="JBHSBN010000003">
    <property type="protein sequence ID" value="MFC4105609.1"/>
    <property type="molecule type" value="Genomic_DNA"/>
</dbReference>